<name>A0ABQ9TLI7_SAGOE</name>
<dbReference type="PANTHER" id="PTHR18881">
    <property type="entry name" value="POLYAMINE-MODULATED FACTOR 1-BINDING PROTEIN 1-RELATED"/>
    <property type="match status" value="1"/>
</dbReference>
<proteinExistence type="predicted"/>
<evidence type="ECO:0000313" key="3">
    <source>
        <dbReference type="Proteomes" id="UP001266305"/>
    </source>
</evidence>
<evidence type="ECO:0000256" key="1">
    <source>
        <dbReference type="SAM" id="MobiDB-lite"/>
    </source>
</evidence>
<gene>
    <name evidence="2" type="ORF">P7K49_036690</name>
</gene>
<protein>
    <submittedName>
        <fullName evidence="2">Uncharacterized protein</fullName>
    </submittedName>
</protein>
<dbReference type="EMBL" id="JASSZA010000021">
    <property type="protein sequence ID" value="KAK2085390.1"/>
    <property type="molecule type" value="Genomic_DNA"/>
</dbReference>
<reference evidence="2 3" key="1">
    <citation type="submission" date="2023-05" db="EMBL/GenBank/DDBJ databases">
        <title>B98-5 Cell Line De Novo Hybrid Assembly: An Optical Mapping Approach.</title>
        <authorList>
            <person name="Kananen K."/>
            <person name="Auerbach J.A."/>
            <person name="Kautto E."/>
            <person name="Blachly J.S."/>
        </authorList>
    </citation>
    <scope>NUCLEOTIDE SEQUENCE [LARGE SCALE GENOMIC DNA]</scope>
    <source>
        <strain evidence="2">B95-8</strain>
        <tissue evidence="2">Cell line</tissue>
    </source>
</reference>
<feature type="region of interest" description="Disordered" evidence="1">
    <location>
        <begin position="1"/>
        <end position="58"/>
    </location>
</feature>
<sequence>MAGVLNTRKEFPGQMEQTRHDEVKVSTEMQRQNRICKNKDLRRERHEQSPGSRESVAGDLVESPSLWDEFLLHKMSTCTPQLDSTVKMGRQVYNKAWKILKVKGELRAAKEMKDEAGERDREVSSLNSKLLSLQLDIKKLHDVCKRQRKTLQDN</sequence>
<dbReference type="InterPro" id="IPR037391">
    <property type="entry name" value="PMF1-bd"/>
</dbReference>
<accession>A0ABQ9TLI7</accession>
<organism evidence="2 3">
    <name type="scientific">Saguinus oedipus</name>
    <name type="common">Cotton-top tamarin</name>
    <name type="synonym">Oedipomidas oedipus</name>
    <dbReference type="NCBI Taxonomy" id="9490"/>
    <lineage>
        <taxon>Eukaryota</taxon>
        <taxon>Metazoa</taxon>
        <taxon>Chordata</taxon>
        <taxon>Craniata</taxon>
        <taxon>Vertebrata</taxon>
        <taxon>Euteleostomi</taxon>
        <taxon>Mammalia</taxon>
        <taxon>Eutheria</taxon>
        <taxon>Euarchontoglires</taxon>
        <taxon>Primates</taxon>
        <taxon>Haplorrhini</taxon>
        <taxon>Platyrrhini</taxon>
        <taxon>Cebidae</taxon>
        <taxon>Callitrichinae</taxon>
        <taxon>Saguinus</taxon>
    </lineage>
</organism>
<keyword evidence="3" id="KW-1185">Reference proteome</keyword>
<dbReference type="PANTHER" id="PTHR18881:SF2">
    <property type="entry name" value="POLYAMINE-MODULATED FACTOR 1-BINDING PROTEIN 1"/>
    <property type="match status" value="1"/>
</dbReference>
<feature type="compositionally biased region" description="Basic and acidic residues" evidence="1">
    <location>
        <begin position="37"/>
        <end position="48"/>
    </location>
</feature>
<feature type="compositionally biased region" description="Basic and acidic residues" evidence="1">
    <location>
        <begin position="7"/>
        <end position="25"/>
    </location>
</feature>
<evidence type="ECO:0000313" key="2">
    <source>
        <dbReference type="EMBL" id="KAK2085390.1"/>
    </source>
</evidence>
<dbReference type="Proteomes" id="UP001266305">
    <property type="component" value="Unassembled WGS sequence"/>
</dbReference>
<comment type="caution">
    <text evidence="2">The sequence shown here is derived from an EMBL/GenBank/DDBJ whole genome shotgun (WGS) entry which is preliminary data.</text>
</comment>